<gene>
    <name evidence="1" type="ORF">C2G38_2052491</name>
</gene>
<sequence>MKYLLNFTQKTLEDWNFDCKWILQCFPDFVFLFLDCKKPNGIVHTLFFIEIWTNELC</sequence>
<dbReference type="AlphaFoldDB" id="A0A397W9G5"/>
<proteinExistence type="predicted"/>
<evidence type="ECO:0000313" key="1">
    <source>
        <dbReference type="EMBL" id="RIB30891.1"/>
    </source>
</evidence>
<reference evidence="1 2" key="1">
    <citation type="submission" date="2018-06" db="EMBL/GenBank/DDBJ databases">
        <title>Comparative genomics reveals the genomic features of Rhizophagus irregularis, R. cerebriforme, R. diaphanum and Gigaspora rosea, and their symbiotic lifestyle signature.</title>
        <authorList>
            <person name="Morin E."/>
            <person name="San Clemente H."/>
            <person name="Chen E.C.H."/>
            <person name="De La Providencia I."/>
            <person name="Hainaut M."/>
            <person name="Kuo A."/>
            <person name="Kohler A."/>
            <person name="Murat C."/>
            <person name="Tang N."/>
            <person name="Roy S."/>
            <person name="Loubradou J."/>
            <person name="Henrissat B."/>
            <person name="Grigoriev I.V."/>
            <person name="Corradi N."/>
            <person name="Roux C."/>
            <person name="Martin F.M."/>
        </authorList>
    </citation>
    <scope>NUCLEOTIDE SEQUENCE [LARGE SCALE GENOMIC DNA]</scope>
    <source>
        <strain evidence="1 2">DAOM 194757</strain>
    </source>
</reference>
<accession>A0A397W9G5</accession>
<comment type="caution">
    <text evidence="1">The sequence shown here is derived from an EMBL/GenBank/DDBJ whole genome shotgun (WGS) entry which is preliminary data.</text>
</comment>
<dbReference type="Proteomes" id="UP000266673">
    <property type="component" value="Unassembled WGS sequence"/>
</dbReference>
<keyword evidence="2" id="KW-1185">Reference proteome</keyword>
<protein>
    <submittedName>
        <fullName evidence="1">Uncharacterized protein</fullName>
    </submittedName>
</protein>
<organism evidence="1 2">
    <name type="scientific">Gigaspora rosea</name>
    <dbReference type="NCBI Taxonomy" id="44941"/>
    <lineage>
        <taxon>Eukaryota</taxon>
        <taxon>Fungi</taxon>
        <taxon>Fungi incertae sedis</taxon>
        <taxon>Mucoromycota</taxon>
        <taxon>Glomeromycotina</taxon>
        <taxon>Glomeromycetes</taxon>
        <taxon>Diversisporales</taxon>
        <taxon>Gigasporaceae</taxon>
        <taxon>Gigaspora</taxon>
    </lineage>
</organism>
<dbReference type="EMBL" id="QKWP01000003">
    <property type="protein sequence ID" value="RIB30891.1"/>
    <property type="molecule type" value="Genomic_DNA"/>
</dbReference>
<evidence type="ECO:0000313" key="2">
    <source>
        <dbReference type="Proteomes" id="UP000266673"/>
    </source>
</evidence>
<name>A0A397W9G5_9GLOM</name>